<name>A0A7W7S2A7_9ACTN</name>
<sequence>MAEVPDEIADHVPPACTGCGSGLSASDSVGFVRRQVRDIPLVTVMVTEHRAHRCQCACGTVTSGVEEREDSH</sequence>
<dbReference type="Pfam" id="PF13005">
    <property type="entry name" value="zf-IS66"/>
    <property type="match status" value="1"/>
</dbReference>
<accession>A0A7W7S2A7</accession>
<feature type="domain" description="Transposase IS66 zinc-finger binding" evidence="1">
    <location>
        <begin position="15"/>
        <end position="58"/>
    </location>
</feature>
<dbReference type="AlphaFoldDB" id="A0A7W7S2A7"/>
<evidence type="ECO:0000313" key="2">
    <source>
        <dbReference type="EMBL" id="MBB4941903.1"/>
    </source>
</evidence>
<organism evidence="2 3">
    <name type="scientific">Streptosporangium album</name>
    <dbReference type="NCBI Taxonomy" id="47479"/>
    <lineage>
        <taxon>Bacteria</taxon>
        <taxon>Bacillati</taxon>
        <taxon>Actinomycetota</taxon>
        <taxon>Actinomycetes</taxon>
        <taxon>Streptosporangiales</taxon>
        <taxon>Streptosporangiaceae</taxon>
        <taxon>Streptosporangium</taxon>
    </lineage>
</organism>
<dbReference type="EMBL" id="JACHJU010000003">
    <property type="protein sequence ID" value="MBB4941903.1"/>
    <property type="molecule type" value="Genomic_DNA"/>
</dbReference>
<evidence type="ECO:0000313" key="3">
    <source>
        <dbReference type="Proteomes" id="UP000534286"/>
    </source>
</evidence>
<dbReference type="Proteomes" id="UP000534286">
    <property type="component" value="Unassembled WGS sequence"/>
</dbReference>
<dbReference type="InterPro" id="IPR024474">
    <property type="entry name" value="Znf_dom_IS66"/>
</dbReference>
<comment type="caution">
    <text evidence="2">The sequence shown here is derived from an EMBL/GenBank/DDBJ whole genome shotgun (WGS) entry which is preliminary data.</text>
</comment>
<keyword evidence="3" id="KW-1185">Reference proteome</keyword>
<proteinExistence type="predicted"/>
<dbReference type="RefSeq" id="WP_184757981.1">
    <property type="nucleotide sequence ID" value="NZ_BAABEK010000167.1"/>
</dbReference>
<evidence type="ECO:0000259" key="1">
    <source>
        <dbReference type="Pfam" id="PF13005"/>
    </source>
</evidence>
<gene>
    <name evidence="2" type="ORF">FHR32_006289</name>
</gene>
<reference evidence="2 3" key="1">
    <citation type="submission" date="2020-08" db="EMBL/GenBank/DDBJ databases">
        <title>Sequencing the genomes of 1000 actinobacteria strains.</title>
        <authorList>
            <person name="Klenk H.-P."/>
        </authorList>
    </citation>
    <scope>NUCLEOTIDE SEQUENCE [LARGE SCALE GENOMIC DNA]</scope>
    <source>
        <strain evidence="2 3">DSM 43023</strain>
    </source>
</reference>
<protein>
    <submittedName>
        <fullName evidence="2">Transposase</fullName>
    </submittedName>
</protein>